<dbReference type="GO" id="GO:0005886">
    <property type="term" value="C:plasma membrane"/>
    <property type="evidence" value="ECO:0007669"/>
    <property type="project" value="TreeGrafter"/>
</dbReference>
<evidence type="ECO:0000313" key="6">
    <source>
        <dbReference type="EMBL" id="VAX04661.1"/>
    </source>
</evidence>
<feature type="transmembrane region" description="Helical" evidence="5">
    <location>
        <begin position="334"/>
        <end position="355"/>
    </location>
</feature>
<comment type="subcellular location">
    <subcellularLocation>
        <location evidence="1">Membrane</location>
        <topology evidence="1">Multi-pass membrane protein</topology>
    </subcellularLocation>
</comment>
<evidence type="ECO:0000256" key="4">
    <source>
        <dbReference type="ARBA" id="ARBA00023136"/>
    </source>
</evidence>
<proteinExistence type="predicted"/>
<gene>
    <name evidence="6" type="ORF">MNBD_GAMMA19-2198</name>
</gene>
<dbReference type="Pfam" id="PF01566">
    <property type="entry name" value="Nramp"/>
    <property type="match status" value="1"/>
</dbReference>
<accession>A0A3B1ASF6</accession>
<feature type="transmembrane region" description="Helical" evidence="5">
    <location>
        <begin position="46"/>
        <end position="66"/>
    </location>
</feature>
<evidence type="ECO:0008006" key="7">
    <source>
        <dbReference type="Google" id="ProtNLM"/>
    </source>
</evidence>
<dbReference type="InterPro" id="IPR001046">
    <property type="entry name" value="NRAMP_fam"/>
</dbReference>
<feature type="transmembrane region" description="Helical" evidence="5">
    <location>
        <begin position="394"/>
        <end position="413"/>
    </location>
</feature>
<reference evidence="6" key="1">
    <citation type="submission" date="2018-06" db="EMBL/GenBank/DDBJ databases">
        <authorList>
            <person name="Zhirakovskaya E."/>
        </authorList>
    </citation>
    <scope>NUCLEOTIDE SEQUENCE</scope>
</reference>
<dbReference type="NCBIfam" id="NF037982">
    <property type="entry name" value="Nramp_1"/>
    <property type="match status" value="1"/>
</dbReference>
<keyword evidence="4 5" id="KW-0472">Membrane</keyword>
<keyword evidence="2 5" id="KW-0812">Transmembrane</keyword>
<name>A0A3B1ASF6_9ZZZZ</name>
<keyword evidence="3 5" id="KW-1133">Transmembrane helix</keyword>
<dbReference type="EMBL" id="UOFV01000486">
    <property type="protein sequence ID" value="VAX04661.1"/>
    <property type="molecule type" value="Genomic_DNA"/>
</dbReference>
<dbReference type="GO" id="GO:0034755">
    <property type="term" value="P:iron ion transmembrane transport"/>
    <property type="evidence" value="ECO:0007669"/>
    <property type="project" value="TreeGrafter"/>
</dbReference>
<dbReference type="PANTHER" id="PTHR11706">
    <property type="entry name" value="SOLUTE CARRIER PROTEIN FAMILY 11 MEMBER"/>
    <property type="match status" value="1"/>
</dbReference>
<feature type="transmembrane region" description="Helical" evidence="5">
    <location>
        <begin position="130"/>
        <end position="149"/>
    </location>
</feature>
<evidence type="ECO:0000256" key="5">
    <source>
        <dbReference type="SAM" id="Phobius"/>
    </source>
</evidence>
<feature type="transmembrane region" description="Helical" evidence="5">
    <location>
        <begin position="156"/>
        <end position="178"/>
    </location>
</feature>
<organism evidence="6">
    <name type="scientific">hydrothermal vent metagenome</name>
    <dbReference type="NCBI Taxonomy" id="652676"/>
    <lineage>
        <taxon>unclassified sequences</taxon>
        <taxon>metagenomes</taxon>
        <taxon>ecological metagenomes</taxon>
    </lineage>
</organism>
<feature type="transmembrane region" description="Helical" evidence="5">
    <location>
        <begin position="241"/>
        <end position="260"/>
    </location>
</feature>
<feature type="transmembrane region" description="Helical" evidence="5">
    <location>
        <begin position="198"/>
        <end position="220"/>
    </location>
</feature>
<dbReference type="GO" id="GO:0005384">
    <property type="term" value="F:manganese ion transmembrane transporter activity"/>
    <property type="evidence" value="ECO:0007669"/>
    <property type="project" value="TreeGrafter"/>
</dbReference>
<evidence type="ECO:0000256" key="1">
    <source>
        <dbReference type="ARBA" id="ARBA00004141"/>
    </source>
</evidence>
<dbReference type="GO" id="GO:0015086">
    <property type="term" value="F:cadmium ion transmembrane transporter activity"/>
    <property type="evidence" value="ECO:0007669"/>
    <property type="project" value="TreeGrafter"/>
</dbReference>
<dbReference type="AlphaFoldDB" id="A0A3B1ASF6"/>
<feature type="transmembrane region" description="Helical" evidence="5">
    <location>
        <begin position="287"/>
        <end position="313"/>
    </location>
</feature>
<feature type="transmembrane region" description="Helical" evidence="5">
    <location>
        <begin position="361"/>
        <end position="382"/>
    </location>
</feature>
<feature type="transmembrane region" description="Helical" evidence="5">
    <location>
        <begin position="87"/>
        <end position="110"/>
    </location>
</feature>
<dbReference type="PANTHER" id="PTHR11706:SF3">
    <property type="entry name" value="METAL ION TRANSPORT PROTEIN"/>
    <property type="match status" value="1"/>
</dbReference>
<evidence type="ECO:0000256" key="2">
    <source>
        <dbReference type="ARBA" id="ARBA00022692"/>
    </source>
</evidence>
<evidence type="ECO:0000256" key="3">
    <source>
        <dbReference type="ARBA" id="ARBA00022989"/>
    </source>
</evidence>
<protein>
    <recommendedName>
        <fullName evidence="7">Iron transporter</fullName>
    </recommendedName>
</protein>
<sequence length="417" mass="44914">MLKTIIKNNRPSLFAIILPGILIAATGVGAGDLATASFAGSQLGLAILWAVVIGSVFKLVLTEGLARWQLVTGQSLLEGLAQSLGPVFAWLFLPYLLLWSFFVGSALMSACGVTLHALFPLFEDSAQAKIVFGIVSSLVGLGLVLLGGFKLFEKIMAFSIAVMFAVVLVTAALLWPGIDRVIQGLVVPGIPDAGGKGIAWTVALIGGVGGTLTILCYGYWIREKNRDSVEHIRTCRIDLATGYLLTAVFGIAMVIIGSQLDLTGKGAGLMVTLANTLEQSLGETGRWLFLIGAFGAVFSSLFGVWQAVPYLFADIYRLFINQQTEETTVDTRAWPYRGYLFALATVPMLGLMMDFKQIQQFYGIIGAAFLPLLAVALLIMNSSRTRLGQYSNNWLSQISLSATVIFFAGMAWMKWNA</sequence>